<dbReference type="InterPro" id="IPR010909">
    <property type="entry name" value="PLAC"/>
</dbReference>
<dbReference type="InterPro" id="IPR000884">
    <property type="entry name" value="TSP1_rpt"/>
</dbReference>
<dbReference type="PhylomeDB" id="T1IZW1"/>
<dbReference type="InterPro" id="IPR050439">
    <property type="entry name" value="ADAMTS_ADAMTS-like"/>
</dbReference>
<accession>T1IZW1</accession>
<protein>
    <recommendedName>
        <fullName evidence="6">PLAC domain-containing protein</fullName>
    </recommendedName>
</protein>
<dbReference type="Gene3D" id="2.20.100.10">
    <property type="entry name" value="Thrombospondin type-1 (TSP1) repeat"/>
    <property type="match status" value="5"/>
</dbReference>
<dbReference type="eggNOG" id="KOG4597">
    <property type="taxonomic scope" value="Eukaryota"/>
</dbReference>
<dbReference type="GO" id="GO:0006508">
    <property type="term" value="P:proteolysis"/>
    <property type="evidence" value="ECO:0007669"/>
    <property type="project" value="TreeGrafter"/>
</dbReference>
<dbReference type="SUPFAM" id="SSF82895">
    <property type="entry name" value="TSP-1 type 1 repeat"/>
    <property type="match status" value="4"/>
</dbReference>
<dbReference type="GO" id="GO:0004222">
    <property type="term" value="F:metalloendopeptidase activity"/>
    <property type="evidence" value="ECO:0007669"/>
    <property type="project" value="TreeGrafter"/>
</dbReference>
<dbReference type="FunFam" id="2.20.100.10:FF:000005">
    <property type="entry name" value="ADAM metallopeptidase with thrombospondin type 1 motif 9"/>
    <property type="match status" value="2"/>
</dbReference>
<dbReference type="PANTHER" id="PTHR13723:SF305">
    <property type="entry name" value="PROTEIN MADD-4"/>
    <property type="match status" value="1"/>
</dbReference>
<evidence type="ECO:0000256" key="1">
    <source>
        <dbReference type="ARBA" id="ARBA00004613"/>
    </source>
</evidence>
<dbReference type="Pfam" id="PF08686">
    <property type="entry name" value="PLAC"/>
    <property type="match status" value="1"/>
</dbReference>
<evidence type="ECO:0000313" key="7">
    <source>
        <dbReference type="EnsemblMetazoa" id="SMAR006799-PA"/>
    </source>
</evidence>
<keyword evidence="8" id="KW-1185">Reference proteome</keyword>
<dbReference type="GO" id="GO:0031012">
    <property type="term" value="C:extracellular matrix"/>
    <property type="evidence" value="ECO:0007669"/>
    <property type="project" value="TreeGrafter"/>
</dbReference>
<dbReference type="EMBL" id="JH431728">
    <property type="status" value="NOT_ANNOTATED_CDS"/>
    <property type="molecule type" value="Genomic_DNA"/>
</dbReference>
<name>T1IZW1_STRMM</name>
<evidence type="ECO:0000256" key="4">
    <source>
        <dbReference type="ARBA" id="ARBA00022737"/>
    </source>
</evidence>
<dbReference type="PROSITE" id="PS50092">
    <property type="entry name" value="TSP1"/>
    <property type="match status" value="5"/>
</dbReference>
<dbReference type="Pfam" id="PF19030">
    <property type="entry name" value="TSP1_ADAMTS"/>
    <property type="match status" value="6"/>
</dbReference>
<feature type="region of interest" description="Disordered" evidence="5">
    <location>
        <begin position="41"/>
        <end position="73"/>
    </location>
</feature>
<reference evidence="7" key="2">
    <citation type="submission" date="2015-02" db="UniProtKB">
        <authorList>
            <consortium name="EnsemblMetazoa"/>
        </authorList>
    </citation>
    <scope>IDENTIFICATION</scope>
</reference>
<feature type="domain" description="PLAC" evidence="6">
    <location>
        <begin position="421"/>
        <end position="458"/>
    </location>
</feature>
<proteinExistence type="predicted"/>
<keyword evidence="3" id="KW-0732">Signal</keyword>
<dbReference type="AlphaFoldDB" id="T1IZW1"/>
<dbReference type="GO" id="GO:0005576">
    <property type="term" value="C:extracellular region"/>
    <property type="evidence" value="ECO:0007669"/>
    <property type="project" value="UniProtKB-SubCell"/>
</dbReference>
<dbReference type="GO" id="GO:0030198">
    <property type="term" value="P:extracellular matrix organization"/>
    <property type="evidence" value="ECO:0007669"/>
    <property type="project" value="TreeGrafter"/>
</dbReference>
<dbReference type="Proteomes" id="UP000014500">
    <property type="component" value="Unassembled WGS sequence"/>
</dbReference>
<comment type="subcellular location">
    <subcellularLocation>
        <location evidence="1">Secreted</location>
    </subcellularLocation>
</comment>
<dbReference type="EnsemblMetazoa" id="SMAR006799-RA">
    <property type="protein sequence ID" value="SMAR006799-PA"/>
    <property type="gene ID" value="SMAR006799"/>
</dbReference>
<dbReference type="PROSITE" id="PS50900">
    <property type="entry name" value="PLAC"/>
    <property type="match status" value="1"/>
</dbReference>
<keyword evidence="2" id="KW-0964">Secreted</keyword>
<dbReference type="InterPro" id="IPR036383">
    <property type="entry name" value="TSP1_rpt_sf"/>
</dbReference>
<organism evidence="7 8">
    <name type="scientific">Strigamia maritima</name>
    <name type="common">European centipede</name>
    <name type="synonym">Geophilus maritimus</name>
    <dbReference type="NCBI Taxonomy" id="126957"/>
    <lineage>
        <taxon>Eukaryota</taxon>
        <taxon>Metazoa</taxon>
        <taxon>Ecdysozoa</taxon>
        <taxon>Arthropoda</taxon>
        <taxon>Myriapoda</taxon>
        <taxon>Chilopoda</taxon>
        <taxon>Pleurostigmophora</taxon>
        <taxon>Geophilomorpha</taxon>
        <taxon>Linotaeniidae</taxon>
        <taxon>Strigamia</taxon>
    </lineage>
</organism>
<feature type="compositionally biased region" description="Polar residues" evidence="5">
    <location>
        <begin position="41"/>
        <end position="53"/>
    </location>
</feature>
<evidence type="ECO:0000256" key="2">
    <source>
        <dbReference type="ARBA" id="ARBA00022525"/>
    </source>
</evidence>
<dbReference type="SMART" id="SM00209">
    <property type="entry name" value="TSP1"/>
    <property type="match status" value="6"/>
</dbReference>
<dbReference type="OMA" id="CEETECA"/>
<feature type="compositionally biased region" description="Basic residues" evidence="5">
    <location>
        <begin position="61"/>
        <end position="73"/>
    </location>
</feature>
<keyword evidence="4" id="KW-0677">Repeat</keyword>
<evidence type="ECO:0000256" key="5">
    <source>
        <dbReference type="SAM" id="MobiDB-lite"/>
    </source>
</evidence>
<evidence type="ECO:0000256" key="3">
    <source>
        <dbReference type="ARBA" id="ARBA00022729"/>
    </source>
</evidence>
<evidence type="ECO:0000313" key="8">
    <source>
        <dbReference type="Proteomes" id="UP000014500"/>
    </source>
</evidence>
<dbReference type="PANTHER" id="PTHR13723">
    <property type="entry name" value="ADAMTS A DISINTEGRIN AND METALLOPROTEASE WITH THROMBOSPONDIN MOTIFS PROTEASE"/>
    <property type="match status" value="1"/>
</dbReference>
<dbReference type="HOGENOM" id="CLU_000660_5_0_1"/>
<evidence type="ECO:0000259" key="6">
    <source>
        <dbReference type="PROSITE" id="PS50900"/>
    </source>
</evidence>
<reference evidence="8" key="1">
    <citation type="submission" date="2011-05" db="EMBL/GenBank/DDBJ databases">
        <authorList>
            <person name="Richards S.R."/>
            <person name="Qu J."/>
            <person name="Jiang H."/>
            <person name="Jhangiani S.N."/>
            <person name="Agravi P."/>
            <person name="Goodspeed R."/>
            <person name="Gross S."/>
            <person name="Mandapat C."/>
            <person name="Jackson L."/>
            <person name="Mathew T."/>
            <person name="Pu L."/>
            <person name="Thornton R."/>
            <person name="Saada N."/>
            <person name="Wilczek-Boney K.B."/>
            <person name="Lee S."/>
            <person name="Kovar C."/>
            <person name="Wu Y."/>
            <person name="Scherer S.E."/>
            <person name="Worley K.C."/>
            <person name="Muzny D.M."/>
            <person name="Gibbs R."/>
        </authorList>
    </citation>
    <scope>NUCLEOTIDE SEQUENCE</scope>
    <source>
        <strain evidence="8">Brora</strain>
    </source>
</reference>
<sequence>MMIYKQLNTGIKYQYTLPLRTAQSDVGKPLNDVVDRQLNAMTPLSDTPTQYSTHYDESKPPRRGKVGRNKPRRHYKWQISGFNECSKTCAGGTQSTVLVCVKESSGVKVADIYCKNIPKTHIRTITCNTKPCPPNWVSSAWSQCSASCGKGVQHRDFTCKQQISPNVQVSVAEDSCPPIVNEVKTQVCQVMTCTTWRVGRWSQCSTTCGKGIRNRQVHCVSRDETNLSYNDCAPQDKPTTEEICDLGSCSITWFTTEWSSHQCKDTCSSGIQSRKVFCPLSDATNCDVRTRPETTKPCPKHDELKCPGKWFVGPWSPCSVSCGKGVESRDIVCMMYVRGQYRPVLDFQCGESEKPNGQQVCQKQECGSECCSASCGSGTQTREIRCLSETQKASTNCLQESRSNTHQGCNKHDCHHDSSQKDSGCLDKFRNCHLVAQSRLCSYNYYRDACCQSCSRFTH</sequence>
<dbReference type="STRING" id="126957.T1IZW1"/>